<evidence type="ECO:0000313" key="5">
    <source>
        <dbReference type="Proteomes" id="UP000676565"/>
    </source>
</evidence>
<keyword evidence="2" id="KW-0812">Transmembrane</keyword>
<dbReference type="EMBL" id="JAGKQQ010000001">
    <property type="protein sequence ID" value="MBP3957555.1"/>
    <property type="molecule type" value="Genomic_DNA"/>
</dbReference>
<feature type="compositionally biased region" description="Low complexity" evidence="1">
    <location>
        <begin position="30"/>
        <end position="49"/>
    </location>
</feature>
<protein>
    <submittedName>
        <fullName evidence="4">Uncharacterized protein</fullName>
    </submittedName>
</protein>
<dbReference type="RefSeq" id="WP_210656728.1">
    <property type="nucleotide sequence ID" value="NZ_JAGKQQ010000001.1"/>
</dbReference>
<evidence type="ECO:0000313" key="4">
    <source>
        <dbReference type="EMBL" id="MBP3957555.1"/>
    </source>
</evidence>
<name>A0ABS5BV77_9BACT</name>
<evidence type="ECO:0000256" key="3">
    <source>
        <dbReference type="SAM" id="SignalP"/>
    </source>
</evidence>
<dbReference type="Proteomes" id="UP000676565">
    <property type="component" value="Unassembled WGS sequence"/>
</dbReference>
<keyword evidence="3" id="KW-0732">Signal</keyword>
<evidence type="ECO:0000256" key="1">
    <source>
        <dbReference type="SAM" id="MobiDB-lite"/>
    </source>
</evidence>
<proteinExistence type="predicted"/>
<feature type="region of interest" description="Disordered" evidence="1">
    <location>
        <begin position="24"/>
        <end position="52"/>
    </location>
</feature>
<comment type="caution">
    <text evidence="4">The sequence shown here is derived from an EMBL/GenBank/DDBJ whole genome shotgun (WGS) entry which is preliminary data.</text>
</comment>
<keyword evidence="2" id="KW-1133">Transmembrane helix</keyword>
<keyword evidence="5" id="KW-1185">Reference proteome</keyword>
<reference evidence="4 5" key="1">
    <citation type="submission" date="2021-04" db="EMBL/GenBank/DDBJ databases">
        <authorList>
            <person name="Ivanova A."/>
        </authorList>
    </citation>
    <scope>NUCLEOTIDE SEQUENCE [LARGE SCALE GENOMIC DNA]</scope>
    <source>
        <strain evidence="4 5">G18</strain>
    </source>
</reference>
<accession>A0ABS5BV77</accession>
<evidence type="ECO:0000256" key="2">
    <source>
        <dbReference type="SAM" id="Phobius"/>
    </source>
</evidence>
<gene>
    <name evidence="4" type="ORF">J8F10_20090</name>
</gene>
<feature type="signal peptide" evidence="3">
    <location>
        <begin position="1"/>
        <end position="27"/>
    </location>
</feature>
<organism evidence="4 5">
    <name type="scientific">Gemmata palustris</name>
    <dbReference type="NCBI Taxonomy" id="2822762"/>
    <lineage>
        <taxon>Bacteria</taxon>
        <taxon>Pseudomonadati</taxon>
        <taxon>Planctomycetota</taxon>
        <taxon>Planctomycetia</taxon>
        <taxon>Gemmatales</taxon>
        <taxon>Gemmataceae</taxon>
        <taxon>Gemmata</taxon>
    </lineage>
</organism>
<feature type="transmembrane region" description="Helical" evidence="2">
    <location>
        <begin position="59"/>
        <end position="77"/>
    </location>
</feature>
<keyword evidence="2" id="KW-0472">Membrane</keyword>
<sequence>MVAYFVTPVRVLVLAVVLIFAGSTASATSPTEQTQATARTTARTKGAPAAERDDAPLDGVLIIAGIVGVVIFIAWVCSRIGDNSSHVTN</sequence>
<feature type="chain" id="PRO_5045171137" evidence="3">
    <location>
        <begin position="28"/>
        <end position="89"/>
    </location>
</feature>